<name>A0A6J4TTP9_9SPHN</name>
<dbReference type="AlphaFoldDB" id="A0A6J4TTP9"/>
<dbReference type="EMBL" id="CADCWD010000039">
    <property type="protein sequence ID" value="CAA9530639.1"/>
    <property type="molecule type" value="Genomic_DNA"/>
</dbReference>
<organism evidence="2">
    <name type="scientific">uncultured Sphingosinicella sp</name>
    <dbReference type="NCBI Taxonomy" id="478748"/>
    <lineage>
        <taxon>Bacteria</taxon>
        <taxon>Pseudomonadati</taxon>
        <taxon>Pseudomonadota</taxon>
        <taxon>Alphaproteobacteria</taxon>
        <taxon>Sphingomonadales</taxon>
        <taxon>Sphingosinicellaceae</taxon>
        <taxon>Sphingosinicella</taxon>
        <taxon>environmental samples</taxon>
    </lineage>
</organism>
<evidence type="ECO:0000256" key="1">
    <source>
        <dbReference type="SAM" id="MobiDB-lite"/>
    </source>
</evidence>
<feature type="region of interest" description="Disordered" evidence="1">
    <location>
        <begin position="1"/>
        <end position="69"/>
    </location>
</feature>
<accession>A0A6J4TTP9</accession>
<feature type="non-terminal residue" evidence="2">
    <location>
        <position position="88"/>
    </location>
</feature>
<gene>
    <name evidence="2" type="ORF">AVDCRST_MAG23-977</name>
</gene>
<sequence>EPHRPPETPPLPRLASRHEGSRPADRRLLRPASCRVERRGSGLVRGAAGGAGRRHHGLGDRNAARSRALGRRDDAAVEAGRLYQISGV</sequence>
<feature type="non-terminal residue" evidence="2">
    <location>
        <position position="1"/>
    </location>
</feature>
<reference evidence="2" key="1">
    <citation type="submission" date="2020-02" db="EMBL/GenBank/DDBJ databases">
        <authorList>
            <person name="Meier V. D."/>
        </authorList>
    </citation>
    <scope>NUCLEOTIDE SEQUENCE</scope>
    <source>
        <strain evidence="2">AVDCRST_MAG23</strain>
    </source>
</reference>
<evidence type="ECO:0000313" key="2">
    <source>
        <dbReference type="EMBL" id="CAA9530639.1"/>
    </source>
</evidence>
<protein>
    <submittedName>
        <fullName evidence="2">Succinate dehydrogenase flavin-adding protein, antitoxin of CptAB toxin-antitoxin</fullName>
    </submittedName>
</protein>
<feature type="compositionally biased region" description="Basic and acidic residues" evidence="1">
    <location>
        <begin position="16"/>
        <end position="28"/>
    </location>
</feature>
<proteinExistence type="predicted"/>